<proteinExistence type="predicted"/>
<dbReference type="NCBIfam" id="NF033729">
    <property type="entry name" value="borfam54_2"/>
    <property type="match status" value="1"/>
</dbReference>
<dbReference type="Proteomes" id="UP000006166">
    <property type="component" value="Plasmid SV1_lp28-4"/>
</dbReference>
<keyword evidence="2" id="KW-0614">Plasmid</keyword>
<dbReference type="EMBL" id="CP001523">
    <property type="protein sequence ID" value="ACN93516.1"/>
    <property type="molecule type" value="Genomic_DNA"/>
</dbReference>
<protein>
    <submittedName>
        <fullName evidence="2">Putative antigen, P35</fullName>
    </submittedName>
</protein>
<organism evidence="2 3">
    <name type="scientific">Borreliella finlandensis</name>
    <dbReference type="NCBI Taxonomy" id="498741"/>
    <lineage>
        <taxon>Bacteria</taxon>
        <taxon>Pseudomonadati</taxon>
        <taxon>Spirochaetota</taxon>
        <taxon>Spirochaetia</taxon>
        <taxon>Spirochaetales</taxon>
        <taxon>Borreliaceae</taxon>
        <taxon>Borreliella</taxon>
    </lineage>
</organism>
<name>A0A806CB73_9SPIR</name>
<reference evidence="2 3" key="1">
    <citation type="journal article" date="2011" name="J. Bacteriol.">
        <title>Whole genome sequence of an unusual Borrelia burgdorferi sensu lato isolate.</title>
        <authorList>
            <person name="Casjens S.R."/>
            <person name="Fraser-Liggett C.M."/>
            <person name="Mongodin E.F."/>
            <person name="Qiu W.G."/>
            <person name="Dunn J.J."/>
            <person name="Luft B.J."/>
            <person name="Schutzer S.E."/>
        </authorList>
    </citation>
    <scope>NUCLEOTIDE SEQUENCE [LARGE SCALE GENOMIC DNA]</scope>
    <source>
        <strain evidence="2 3">SV1</strain>
    </source>
</reference>
<evidence type="ECO:0000313" key="3">
    <source>
        <dbReference type="Proteomes" id="UP000006166"/>
    </source>
</evidence>
<keyword evidence="3" id="KW-1185">Reference proteome</keyword>
<evidence type="ECO:0000313" key="2">
    <source>
        <dbReference type="EMBL" id="ACN93516.1"/>
    </source>
</evidence>
<feature type="compositionally biased region" description="Polar residues" evidence="1">
    <location>
        <begin position="31"/>
        <end position="43"/>
    </location>
</feature>
<dbReference type="AlphaFoldDB" id="A0A806CB73"/>
<gene>
    <name evidence="2" type="ORF">BSV1_I32</name>
</gene>
<feature type="region of interest" description="Disordered" evidence="1">
    <location>
        <begin position="28"/>
        <end position="53"/>
    </location>
</feature>
<evidence type="ECO:0000256" key="1">
    <source>
        <dbReference type="SAM" id="MobiDB-lite"/>
    </source>
</evidence>
<accession>A0A806CB73</accession>
<feature type="compositionally biased region" description="Basic residues" evidence="1">
    <location>
        <begin position="44"/>
        <end position="53"/>
    </location>
</feature>
<sequence>MKNFKLNIIKLNVITAILALICISCAPFGNANPNKLKNPTTSKNLKKKAKQPF</sequence>
<geneLocation type="plasmid" evidence="2 3">
    <name>SV1_lp28-4</name>
</geneLocation>